<evidence type="ECO:0000313" key="2">
    <source>
        <dbReference type="Proteomes" id="UP000580910"/>
    </source>
</evidence>
<dbReference type="Proteomes" id="UP000580910">
    <property type="component" value="Unassembled WGS sequence"/>
</dbReference>
<gene>
    <name evidence="1" type="ORF">FB382_004345</name>
</gene>
<dbReference type="RefSeq" id="WP_182541994.1">
    <property type="nucleotide sequence ID" value="NZ_JACGXA010000003.1"/>
</dbReference>
<accession>A0A7W3J4F7</accession>
<comment type="caution">
    <text evidence="1">The sequence shown here is derived from an EMBL/GenBank/DDBJ whole genome shotgun (WGS) entry which is preliminary data.</text>
</comment>
<evidence type="ECO:0000313" key="1">
    <source>
        <dbReference type="EMBL" id="MBA8806000.1"/>
    </source>
</evidence>
<protein>
    <submittedName>
        <fullName evidence="1">Uncharacterized protein</fullName>
    </submittedName>
</protein>
<name>A0A7W3J4F7_9ACTN</name>
<proteinExistence type="predicted"/>
<dbReference type="AlphaFoldDB" id="A0A7W3J4F7"/>
<dbReference type="EMBL" id="JACGXA010000003">
    <property type="protein sequence ID" value="MBA8806000.1"/>
    <property type="molecule type" value="Genomic_DNA"/>
</dbReference>
<organism evidence="1 2">
    <name type="scientific">Nocardioides ginsengisegetis</name>
    <dbReference type="NCBI Taxonomy" id="661491"/>
    <lineage>
        <taxon>Bacteria</taxon>
        <taxon>Bacillati</taxon>
        <taxon>Actinomycetota</taxon>
        <taxon>Actinomycetes</taxon>
        <taxon>Propionibacteriales</taxon>
        <taxon>Nocardioidaceae</taxon>
        <taxon>Nocardioides</taxon>
    </lineage>
</organism>
<reference evidence="1 2" key="1">
    <citation type="submission" date="2020-07" db="EMBL/GenBank/DDBJ databases">
        <title>Sequencing the genomes of 1000 actinobacteria strains.</title>
        <authorList>
            <person name="Klenk H.-P."/>
        </authorList>
    </citation>
    <scope>NUCLEOTIDE SEQUENCE [LARGE SCALE GENOMIC DNA]</scope>
    <source>
        <strain evidence="1 2">DSM 21349</strain>
    </source>
</reference>
<keyword evidence="2" id="KW-1185">Reference proteome</keyword>
<sequence length="589" mass="62773">MGRPQYSLGQLELIGDSDSEYWFDVYGENRSHGKPQPITQTISTLLQDGSKVVTTGHDNREISMFVVVEGSDLMSLAEGEATLFLECSKPTTLTYTPADGIGPATVFEVWAADLEPDYDDLLEVQQLQRAYKLTLTCEPFGGSDVEITTVGVTSAASPSTVVINDGSSVTNWTQQFTDAPGGSAATAGAGLYVGAVTGSLNPFNDYGGHYRAQGSLVYTPASPVDMSVTTFLQVDWDIDFYGYADRPVQVFADGLELTMLSSVAVPGTPYTRTTFLCPDASVASFRIKGPRSMHSVDGSGGPVAGSLVVDQLVRTNQAPSTSTLRQKVSSIPICGSARTQATLKVEHASSALGYTMVHTYPDLGDGYTPDLRRWRTASGAVTSDSSLISGSRNVWNGGVATVYTIPLRILRPGPYLFAARVRRTSGTGVAVLNGTSVNFPASNVWQTVPIGIYEVGDHLPNTAFSYILTLAAGTNTPSIEIDEGWFFYVGDDAALTRIDLGTGSPSASGSSNRLFLKTPSTARPYPSMWRGTLADESDSRNAVVDTDAWGDHQAAPTALTVFTVTSNALDAQVSATYRPRWHTHAGPLP</sequence>